<accession>A0A091N1N8</accession>
<feature type="non-terminal residue" evidence="1">
    <location>
        <position position="1"/>
    </location>
</feature>
<keyword evidence="2" id="KW-1185">Reference proteome</keyword>
<keyword evidence="1" id="KW-0378">Hydrolase</keyword>
<proteinExistence type="predicted"/>
<evidence type="ECO:0000313" key="2">
    <source>
        <dbReference type="Proteomes" id="UP000053537"/>
    </source>
</evidence>
<dbReference type="Proteomes" id="UP000053537">
    <property type="component" value="Unassembled WGS sequence"/>
</dbReference>
<gene>
    <name evidence="1" type="ORF">N310_00583</name>
</gene>
<reference evidence="1 2" key="1">
    <citation type="submission" date="2014-04" db="EMBL/GenBank/DDBJ databases">
        <title>Genome evolution of avian class.</title>
        <authorList>
            <person name="Zhang G."/>
            <person name="Li C."/>
        </authorList>
    </citation>
    <scope>NUCLEOTIDE SEQUENCE [LARGE SCALE GENOMIC DNA]</scope>
    <source>
        <strain evidence="1">BGI_N310</strain>
    </source>
</reference>
<protein>
    <submittedName>
        <fullName evidence="1">Ubiquitin carboxyl-terminal hydrolase 36</fullName>
    </submittedName>
</protein>
<dbReference type="EMBL" id="KK840908">
    <property type="protein sequence ID" value="KFP83396.1"/>
    <property type="molecule type" value="Genomic_DNA"/>
</dbReference>
<dbReference type="GO" id="GO:0016787">
    <property type="term" value="F:hydrolase activity"/>
    <property type="evidence" value="ECO:0007669"/>
    <property type="project" value="UniProtKB-KW"/>
</dbReference>
<evidence type="ECO:0000313" key="1">
    <source>
        <dbReference type="EMBL" id="KFP83396.1"/>
    </source>
</evidence>
<feature type="non-terminal residue" evidence="1">
    <location>
        <position position="102"/>
    </location>
</feature>
<organism evidence="1 2">
    <name type="scientific">Acanthisitta chloris</name>
    <name type="common">rifleman</name>
    <dbReference type="NCBI Taxonomy" id="57068"/>
    <lineage>
        <taxon>Eukaryota</taxon>
        <taxon>Metazoa</taxon>
        <taxon>Chordata</taxon>
        <taxon>Craniata</taxon>
        <taxon>Vertebrata</taxon>
        <taxon>Euteleostomi</taxon>
        <taxon>Archelosauria</taxon>
        <taxon>Archosauria</taxon>
        <taxon>Dinosauria</taxon>
        <taxon>Saurischia</taxon>
        <taxon>Theropoda</taxon>
        <taxon>Coelurosauria</taxon>
        <taxon>Aves</taxon>
        <taxon>Neognathae</taxon>
        <taxon>Neoaves</taxon>
        <taxon>Telluraves</taxon>
        <taxon>Australaves</taxon>
        <taxon>Passeriformes</taxon>
        <taxon>Acanthisittidae</taxon>
        <taxon>Acanthisitta</taxon>
    </lineage>
</organism>
<sequence>ESSVVGELLQNCLDKAYGKQVLTWQGEISAVSQDAIRDTACARSETVIDEWDQEFDKGKVKKMRKMKQERKRDSNPFQKLQNKRNFWLMSHPAKMASLGHWL</sequence>
<name>A0A091N1N8_9PASS</name>
<dbReference type="AlphaFoldDB" id="A0A091N1N8"/>